<evidence type="ECO:0000313" key="2">
    <source>
        <dbReference type="Proteomes" id="UP001432062"/>
    </source>
</evidence>
<gene>
    <name evidence="1" type="ORF">OG563_07235</name>
</gene>
<protein>
    <submittedName>
        <fullName evidence="1">Uncharacterized protein</fullName>
    </submittedName>
</protein>
<dbReference type="RefSeq" id="WP_329412260.1">
    <property type="nucleotide sequence ID" value="NZ_CP109441.1"/>
</dbReference>
<name>A0ABZ1Z0R3_9NOCA</name>
<dbReference type="Proteomes" id="UP001432062">
    <property type="component" value="Chromosome"/>
</dbReference>
<organism evidence="1 2">
    <name type="scientific">Nocardia vinacea</name>
    <dbReference type="NCBI Taxonomy" id="96468"/>
    <lineage>
        <taxon>Bacteria</taxon>
        <taxon>Bacillati</taxon>
        <taxon>Actinomycetota</taxon>
        <taxon>Actinomycetes</taxon>
        <taxon>Mycobacteriales</taxon>
        <taxon>Nocardiaceae</taxon>
        <taxon>Nocardia</taxon>
    </lineage>
</organism>
<proteinExistence type="predicted"/>
<accession>A0ABZ1Z0R3</accession>
<dbReference type="EMBL" id="CP109441">
    <property type="protein sequence ID" value="WUV47996.1"/>
    <property type="molecule type" value="Genomic_DNA"/>
</dbReference>
<reference evidence="1" key="1">
    <citation type="submission" date="2022-10" db="EMBL/GenBank/DDBJ databases">
        <title>The complete genomes of actinobacterial strains from the NBC collection.</title>
        <authorList>
            <person name="Joergensen T.S."/>
            <person name="Alvarez Arevalo M."/>
            <person name="Sterndorff E.B."/>
            <person name="Faurdal D."/>
            <person name="Vuksanovic O."/>
            <person name="Mourched A.-S."/>
            <person name="Charusanti P."/>
            <person name="Shaw S."/>
            <person name="Blin K."/>
            <person name="Weber T."/>
        </authorList>
    </citation>
    <scope>NUCLEOTIDE SEQUENCE</scope>
    <source>
        <strain evidence="1">NBC_01482</strain>
    </source>
</reference>
<keyword evidence="2" id="KW-1185">Reference proteome</keyword>
<evidence type="ECO:0000313" key="1">
    <source>
        <dbReference type="EMBL" id="WUV47996.1"/>
    </source>
</evidence>
<sequence>MSGFKKRHSPIPPKWIAEQMPDGIRVELMIHRKCTPGEGDTEECCGLLKQLLAVYSEAGYNAFRAMNNKTTLPSVQKEAAAKRGVSEAEIIRRGIHLAAMSTRVWADDIEFPIFDEVDDPVVDEVTRAVVEGTRYR</sequence>